<dbReference type="InterPro" id="IPR036024">
    <property type="entry name" value="Somatomedin_B-like_dom_sf"/>
</dbReference>
<dbReference type="InterPro" id="IPR039942">
    <property type="entry name" value="SBSPO"/>
</dbReference>
<dbReference type="InterPro" id="IPR036383">
    <property type="entry name" value="TSP1_rpt_sf"/>
</dbReference>
<dbReference type="PROSITE" id="PS50092">
    <property type="entry name" value="TSP1"/>
    <property type="match status" value="1"/>
</dbReference>
<keyword evidence="2" id="KW-1015">Disulfide bond</keyword>
<dbReference type="Pfam" id="PF25031">
    <property type="entry name" value="SBSPON_C"/>
    <property type="match status" value="1"/>
</dbReference>
<dbReference type="InterPro" id="IPR056801">
    <property type="entry name" value="SBSPON_C"/>
</dbReference>
<dbReference type="Gene3D" id="4.10.410.20">
    <property type="match status" value="1"/>
</dbReference>
<reference evidence="5" key="1">
    <citation type="journal article" date="2013" name="Genetics">
        <title>The draft genome and transcriptome of Panagrellus redivivus are shaped by the harsh demands of a free-living lifestyle.</title>
        <authorList>
            <person name="Srinivasan J."/>
            <person name="Dillman A.R."/>
            <person name="Macchietto M.G."/>
            <person name="Heikkinen L."/>
            <person name="Lakso M."/>
            <person name="Fracchia K.M."/>
            <person name="Antoshechkin I."/>
            <person name="Mortazavi A."/>
            <person name="Wong G."/>
            <person name="Sternberg P.W."/>
        </authorList>
    </citation>
    <scope>NUCLEOTIDE SEQUENCE [LARGE SCALE GENOMIC DNA]</scope>
    <source>
        <strain evidence="5">MT8872</strain>
    </source>
</reference>
<dbReference type="SMART" id="SM00209">
    <property type="entry name" value="TSP1"/>
    <property type="match status" value="1"/>
</dbReference>
<proteinExistence type="predicted"/>
<evidence type="ECO:0000313" key="5">
    <source>
        <dbReference type="Proteomes" id="UP000492821"/>
    </source>
</evidence>
<dbReference type="Gene3D" id="2.20.100.10">
    <property type="entry name" value="Thrombospondin type-1 (TSP1) repeat"/>
    <property type="match status" value="1"/>
</dbReference>
<keyword evidence="3" id="KW-0325">Glycoprotein</keyword>
<accession>A0A7E5A2E4</accession>
<dbReference type="Pfam" id="PF01033">
    <property type="entry name" value="Somatomedin_B"/>
    <property type="match status" value="1"/>
</dbReference>
<sequence length="505" mass="56714">MAHIHSSFAYSTATELKVLDEPKAQFQWFYLLYIASFTTLNGSNSNATGKVTPYPSMCTKSAKADKGGYVVAVRMGPPWSLLPGIIFISILNGANAGCYQQKLCCTGRNATCRSKDDGLRNLPLVAQPPSVRLLKLQGEVYPSVYDVSGEQLGRLILPDMVEVDDIDKFKDKLGGHAEFLTFHDGEQYRKKNTGQNHPKQYGAPIKMIKQIKFGDPFDDIPTPDIVSSEKGKAVIRLSKMNRFLPVTIGEVPDYSQPLHERPKTPASEYPNYEGIMYLTEADPDCFCDETCVQYGDCCSDYTYVCAPTDCKVSDWSPWTECKSYQGNCGQGRQDRVRKVTNSATHGGMPCPALLEARACHVECDTKEPTRERNGKDKTTVALLLPYKYHDARKAYKVPKKLIPLRNHTTYCGVYKLGWVNRNCVEKELKSQLKRGTEICSECQPEAQYHRQQPRCASDLQDGEKGLWKVIGPPSCYGFWFKVKTIQDCTCSINPEVKQLPQFLHV</sequence>
<name>A0A7E5A2E4_PANRE</name>
<dbReference type="PANTHER" id="PTHR20920">
    <property type="entry name" value="RPE-SPONDIN"/>
    <property type="match status" value="1"/>
</dbReference>
<dbReference type="SUPFAM" id="SSF90188">
    <property type="entry name" value="Somatomedin B domain"/>
    <property type="match status" value="1"/>
</dbReference>
<dbReference type="PROSITE" id="PS50958">
    <property type="entry name" value="SMB_2"/>
    <property type="match status" value="1"/>
</dbReference>
<dbReference type="AlphaFoldDB" id="A0A7E5A2E4"/>
<protein>
    <submittedName>
        <fullName evidence="6">SMB domain-containing protein</fullName>
    </submittedName>
</protein>
<organism evidence="5 6">
    <name type="scientific">Panagrellus redivivus</name>
    <name type="common">Microworm</name>
    <dbReference type="NCBI Taxonomy" id="6233"/>
    <lineage>
        <taxon>Eukaryota</taxon>
        <taxon>Metazoa</taxon>
        <taxon>Ecdysozoa</taxon>
        <taxon>Nematoda</taxon>
        <taxon>Chromadorea</taxon>
        <taxon>Rhabditida</taxon>
        <taxon>Tylenchina</taxon>
        <taxon>Panagrolaimomorpha</taxon>
        <taxon>Panagrolaimoidea</taxon>
        <taxon>Panagrolaimidae</taxon>
        <taxon>Panagrellus</taxon>
    </lineage>
</organism>
<dbReference type="Pfam" id="PF19028">
    <property type="entry name" value="TSP1_spondin"/>
    <property type="match status" value="1"/>
</dbReference>
<dbReference type="SUPFAM" id="SSF82895">
    <property type="entry name" value="TSP-1 type 1 repeat"/>
    <property type="match status" value="1"/>
</dbReference>
<evidence type="ECO:0000256" key="2">
    <source>
        <dbReference type="ARBA" id="ARBA00023157"/>
    </source>
</evidence>
<keyword evidence="5" id="KW-1185">Reference proteome</keyword>
<evidence type="ECO:0000313" key="6">
    <source>
        <dbReference type="WBParaSite" id="Pan_g9946.t1"/>
    </source>
</evidence>
<keyword evidence="1" id="KW-0732">Signal</keyword>
<reference evidence="6" key="2">
    <citation type="submission" date="2020-10" db="UniProtKB">
        <authorList>
            <consortium name="WormBaseParasite"/>
        </authorList>
    </citation>
    <scope>IDENTIFICATION</scope>
</reference>
<dbReference type="PROSITE" id="PS00524">
    <property type="entry name" value="SMB_1"/>
    <property type="match status" value="1"/>
</dbReference>
<dbReference type="InterPro" id="IPR001212">
    <property type="entry name" value="Somatomedin_B_dom"/>
</dbReference>
<dbReference type="Proteomes" id="UP000492821">
    <property type="component" value="Unassembled WGS sequence"/>
</dbReference>
<evidence type="ECO:0000256" key="3">
    <source>
        <dbReference type="ARBA" id="ARBA00023180"/>
    </source>
</evidence>
<dbReference type="InterPro" id="IPR044004">
    <property type="entry name" value="TSP1_spondin_dom"/>
</dbReference>
<evidence type="ECO:0000256" key="1">
    <source>
        <dbReference type="ARBA" id="ARBA00022729"/>
    </source>
</evidence>
<dbReference type="WBParaSite" id="Pan_g9946.t1">
    <property type="protein sequence ID" value="Pan_g9946.t1"/>
    <property type="gene ID" value="Pan_g9946"/>
</dbReference>
<dbReference type="InterPro" id="IPR000884">
    <property type="entry name" value="TSP1_rpt"/>
</dbReference>
<feature type="domain" description="SMB" evidence="4">
    <location>
        <begin position="285"/>
        <end position="309"/>
    </location>
</feature>
<dbReference type="PANTHER" id="PTHR20920:SF5">
    <property type="entry name" value="SMB DOMAIN-CONTAINING PROTEIN"/>
    <property type="match status" value="1"/>
</dbReference>
<evidence type="ECO:0000259" key="4">
    <source>
        <dbReference type="PROSITE" id="PS50958"/>
    </source>
</evidence>